<feature type="region of interest" description="Disordered" evidence="1">
    <location>
        <begin position="335"/>
        <end position="364"/>
    </location>
</feature>
<gene>
    <name evidence="2" type="ORF">JKF63_01939</name>
</gene>
<dbReference type="OrthoDB" id="264011at2759"/>
<feature type="compositionally biased region" description="Basic and acidic residues" evidence="1">
    <location>
        <begin position="428"/>
        <end position="437"/>
    </location>
</feature>
<accession>A0A836L0U7</accession>
<feature type="region of interest" description="Disordered" evidence="1">
    <location>
        <begin position="383"/>
        <end position="484"/>
    </location>
</feature>
<keyword evidence="3" id="KW-1185">Reference proteome</keyword>
<comment type="caution">
    <text evidence="2">The sequence shown here is derived from an EMBL/GenBank/DDBJ whole genome shotgun (WGS) entry which is preliminary data.</text>
</comment>
<feature type="compositionally biased region" description="Basic residues" evidence="1">
    <location>
        <begin position="448"/>
        <end position="462"/>
    </location>
</feature>
<organism evidence="2 3">
    <name type="scientific">Porcisia hertigi</name>
    <dbReference type="NCBI Taxonomy" id="2761500"/>
    <lineage>
        <taxon>Eukaryota</taxon>
        <taxon>Discoba</taxon>
        <taxon>Euglenozoa</taxon>
        <taxon>Kinetoplastea</taxon>
        <taxon>Metakinetoplastina</taxon>
        <taxon>Trypanosomatida</taxon>
        <taxon>Trypanosomatidae</taxon>
        <taxon>Leishmaniinae</taxon>
        <taxon>Porcisia</taxon>
    </lineage>
</organism>
<evidence type="ECO:0000313" key="3">
    <source>
        <dbReference type="Proteomes" id="UP000674318"/>
    </source>
</evidence>
<feature type="compositionally biased region" description="Low complexity" evidence="1">
    <location>
        <begin position="335"/>
        <end position="347"/>
    </location>
</feature>
<reference evidence="2 3" key="1">
    <citation type="submission" date="2021-02" db="EMBL/GenBank/DDBJ databases">
        <title>Porcisia hertigi Genome sequencing and assembly.</title>
        <authorList>
            <person name="Almutairi H."/>
            <person name="Gatherer D."/>
        </authorList>
    </citation>
    <scope>NUCLEOTIDE SEQUENCE [LARGE SCALE GENOMIC DNA]</scope>
    <source>
        <strain evidence="2 3">C119</strain>
    </source>
</reference>
<dbReference type="Proteomes" id="UP000674318">
    <property type="component" value="Unassembled WGS sequence"/>
</dbReference>
<dbReference type="AlphaFoldDB" id="A0A836L0U7"/>
<proteinExistence type="predicted"/>
<dbReference type="GeneID" id="94288059"/>
<dbReference type="RefSeq" id="XP_067754139.1">
    <property type="nucleotide sequence ID" value="XM_067897982.1"/>
</dbReference>
<dbReference type="EMBL" id="JAFJZO010000034">
    <property type="protein sequence ID" value="KAG5494104.1"/>
    <property type="molecule type" value="Genomic_DNA"/>
</dbReference>
<protein>
    <submittedName>
        <fullName evidence="2">Uncharacterized protein</fullName>
    </submittedName>
</protein>
<name>A0A836L0U7_9TRYP</name>
<sequence length="566" mass="61763">MNGPRRFSAAPVNFDRFVVLARSYSRSLSPDKELHQILRPFEDRTLTATETVKRQSSTSRVATPQSRHEEMVRSELIDNELAATQVLDRRPYSVNSKSVATTRSATVDEALFSTHAATSTSRSVSGGAAAPSSFISTDSSYSVQGGCLVGEETQDLGLTLHSTDEVDPLLHAVLQLGSPLYDPVKRQFVCWKLHVLEGRPRAAYGDVEGVSCDFCGHTDWLEAGDAHATTPPSPSRGGVRSNKGKADATALSASAPYLPQARLFYHCSSCQVDICRACVEEVLADERFHLPCLQCQRCGEFETRQNAPLHRCAEVRTPPHHNECENCDKLQQFWTPSDSDASSSRSPPTAPTLPPPRTPRASASLTCAGVPVGRPLRLGLSRSHQQVIKGESAPGAEISDNAENSVSTGLHRKRRRASPETIPTPRQCAKEEPRDIAETSSSGDVINHTHRQTKRVSTRPMRKPAPLIQKEESDSEGDSSRIPSGSTAFQFARYEVHLIPRTAEEAHEVGRIAREQHLVCSPPPSMGKASVFHFATRLAAETCIDRATVASLEAVLKRNLKPVCGK</sequence>
<feature type="compositionally biased region" description="Pro residues" evidence="1">
    <location>
        <begin position="348"/>
        <end position="358"/>
    </location>
</feature>
<dbReference type="KEGG" id="phet:94288059"/>
<evidence type="ECO:0000256" key="1">
    <source>
        <dbReference type="SAM" id="MobiDB-lite"/>
    </source>
</evidence>
<evidence type="ECO:0000313" key="2">
    <source>
        <dbReference type="EMBL" id="KAG5494104.1"/>
    </source>
</evidence>
<feature type="region of interest" description="Disordered" evidence="1">
    <location>
        <begin position="225"/>
        <end position="245"/>
    </location>
</feature>